<dbReference type="RefSeq" id="WP_208240700.1">
    <property type="nucleotide sequence ID" value="NZ_BAAAQU010000001.1"/>
</dbReference>
<dbReference type="AlphaFoldDB" id="A0A939TP82"/>
<dbReference type="EMBL" id="JAGFBF010000006">
    <property type="protein sequence ID" value="MBO2991004.1"/>
    <property type="molecule type" value="Genomic_DNA"/>
</dbReference>
<protein>
    <submittedName>
        <fullName evidence="1">Uncharacterized protein</fullName>
    </submittedName>
</protein>
<evidence type="ECO:0000313" key="1">
    <source>
        <dbReference type="EMBL" id="MBO2991004.1"/>
    </source>
</evidence>
<proteinExistence type="predicted"/>
<sequence>MSPEVKGRLEELGYTVRELPDGRIEVSLSGVESAEAALNQLVRDRVASVKVRAEMPDLNGSGSGSGRPGVAEGGVFEFADGGLNNYTTAFANDTGIYSGRAGSLYKFAEPETGWEAFISGKPSARDRNRQIWLETGSRLGMDMRGGGGSMVQVPAEVIVKDTHGALVGRMQVEATRAVDTFIKQQAAASRRAE</sequence>
<evidence type="ECO:0000313" key="2">
    <source>
        <dbReference type="Proteomes" id="UP000668403"/>
    </source>
</evidence>
<name>A0A939TP82_9MICO</name>
<dbReference type="Proteomes" id="UP000668403">
    <property type="component" value="Unassembled WGS sequence"/>
</dbReference>
<reference evidence="1" key="1">
    <citation type="submission" date="2021-03" db="EMBL/GenBank/DDBJ databases">
        <title>Leucobacter chromiisoli sp. nov., isolated from chromium-containing soil of chemical plant.</title>
        <authorList>
            <person name="Xu Z."/>
        </authorList>
    </citation>
    <scope>NUCLEOTIDE SEQUENCE</scope>
    <source>
        <strain evidence="1">K 70/01</strain>
    </source>
</reference>
<accession>A0A939TP82</accession>
<gene>
    <name evidence="1" type="ORF">J4H85_13460</name>
</gene>
<comment type="caution">
    <text evidence="1">The sequence shown here is derived from an EMBL/GenBank/DDBJ whole genome shotgun (WGS) entry which is preliminary data.</text>
</comment>
<organism evidence="1 2">
    <name type="scientific">Leucobacter tardus</name>
    <dbReference type="NCBI Taxonomy" id="501483"/>
    <lineage>
        <taxon>Bacteria</taxon>
        <taxon>Bacillati</taxon>
        <taxon>Actinomycetota</taxon>
        <taxon>Actinomycetes</taxon>
        <taxon>Micrococcales</taxon>
        <taxon>Microbacteriaceae</taxon>
        <taxon>Leucobacter</taxon>
    </lineage>
</organism>
<keyword evidence="2" id="KW-1185">Reference proteome</keyword>